<accession>A0A151LQB8</accession>
<dbReference type="GO" id="GO:0000281">
    <property type="term" value="P:mitotic cytokinesis"/>
    <property type="evidence" value="ECO:0007669"/>
    <property type="project" value="TreeGrafter"/>
</dbReference>
<dbReference type="GeneID" id="29775697"/>
<sequence length="1907" mass="230445">MYYERCRCSEFVLGVQSYSLRTKRTKIKYKNKKCKGAEELNFSVDMCEQEYINKNVSSCYYSYENEYNNIASKFEKIKKLSHPNICTYYHMSRTNNNYILCSEYYTLSLYDLLNDEDINCVNFKCFKKIFNKKIYNKNKNIYKIYNNIKHPIYNNNNNNNNINTIDKKGKKKKIIDSIILNNIIYQILSAVQYLHSHDITFLNLTPHNILITDEGHIKLHNYCISYLFHNIDYPFTYKENKHVHYFKNKLNDHIISKNEMYEEQTNNNNYLDKLLTGQKKKNYKINNHMILYIDQYFKYYNFSHNILYHVPFLLFFNLLQNENIHFIYDVYRHIDIFNIGIIIIQIVNGLLNFSFILENFIYFYHLQKLTNLSYDDHRAKEYKQTKKCINNKLKDITNKFKQNDINSFSDSALYIKPKILPSKEKRKTINIKGSHTYKHKTNQQIHNEKNNQTMKKKKINREPYIKKKNKINKEQHTIEQIYQHALLLRRKIVDIQEEKKTNNKYIKTNYTNNVKTKQTNILTKKKNAIDSSKNEVISSTSFNISENNKFKFFFFKTSEKNDTLFKIQNVFILIIYIKLFYIYYYLKYYKNKKNKEISLLNVNIQDIFKRLCKHKLNKYSYQSKYRHHINKLKRKSYNNIIYEIIKNMIEYFLNCKVNISFIKLIENMYSEFFTIHLLKSNLRNIFYSDQNKQNGNEKTLFLNLLHKCLLLNNFQCTSTSLLSHYYFFYNVNINKHKNCLEINYTGKDTFNIPTNMSLLENTTITNENMLMNKVNRINNIIANACTSHINTTNHFQNISHNNNNNNSDLYFNSNIKNDNQNITDKKNNNIIINNESKHIFNHILLNQNYDNITFNSHIVREIPPERVQEINKLSQEELAKKNYYNPYLVDYLLNVSKWNEWKDKYFINKKDIFYWFQMLYNINYNEELMNVNSFLKSPNILKIPYVLYKRKDGTYNDMSLFSFYKLYLLKKYDSNILFNVYENVSTFKKISKGKYKNIKKIIKNEINYIKGSEKKSVYTCVQRKKCGNDKEIIYISTYKLLKNKRFTIFKNNMFKKYMCMSNNDGDISDEINKKKEITELWENKKKIHVYEQEYNITKKGRKRKRKKKKKKRIPLWENKNVVTQSNNKNKSINNYTLEKTDNIYNSYNEYDTINYNYDDDLFISSNFFNISFNINNKHSYPLFNDYNLNTVGIYLNEFYEIIKDAYSFIRKNENSINHKSSCIYTNSFFFIYQFKLHIKYNELLKFNPLDTLTLIKEIKSGYPCNMRNVIYLILLNYNYHILLKKSYEKKEKIKDQIGCILISKNKHLDKNEIIIYSNNSNVKYCMYSKKYNYKHNNNNNNILLLFNIFKDKWIHDNDLIGSLKFQKKLINLLILINIKLNIQNKYLKYLFIPIILLYYNNIYISYKCIKKILQKYLIDFYKNIYYRNEYIYIFNSLLNYYLPELSMWFFKNNINIIKIIKSWIYSLFCAFFDLQNIYLLLDNILIQPSSYIIFICISILMYLKKYLMNITTNKNIYKKVFSLSKLINLNFILNTSRTLFERCPKYYLLFPFHLQIEGSYMNEKSILFDKGGNENISNHINYISHLISDKKWIRYYVHRYTFKIYIKKKNKIKNKNKNKKFICINNKTSFIHMDYKTADTNEINNNNNNNNYTNESFKVFEKSYKSNESLKLKNYYKYFLKCYKTNKQKKNVNEFIYYKKGNLKNCEQGKTKVNKQKNKIKNNNIYNNGIAKNVNSHNNMNNSYHELAKNIYNKNNIYNTYYELAKNMNNKKKKKKKRFKNVDIVKLSNFPIFPFLDIRHILNDFCIDDYIIVDMRSLENFKKKKFKSSVHVNTFLINLKKGTYKNYIDDISYDENLTLKTILLVFNNSILDYDAIYNFLNLKIKYITILCGGFTNALSILPATYFT</sequence>
<dbReference type="SUPFAM" id="SSF47923">
    <property type="entry name" value="Ypt/Rab-GAP domain of gyp1p"/>
    <property type="match status" value="1"/>
</dbReference>
<dbReference type="Gene3D" id="1.10.510.10">
    <property type="entry name" value="Transferase(Phosphotransferase) domain 1"/>
    <property type="match status" value="1"/>
</dbReference>
<feature type="transmembrane region" description="Helical" evidence="1">
    <location>
        <begin position="567"/>
        <end position="586"/>
    </location>
</feature>
<dbReference type="InterPro" id="IPR001245">
    <property type="entry name" value="Ser-Thr/Tyr_kinase_cat_dom"/>
</dbReference>
<dbReference type="Pfam" id="PF07714">
    <property type="entry name" value="PK_Tyr_Ser-Thr"/>
    <property type="match status" value="1"/>
</dbReference>
<dbReference type="InterPro" id="IPR035969">
    <property type="entry name" value="Rab-GAP_TBC_sf"/>
</dbReference>
<feature type="transmembrane region" description="Helical" evidence="1">
    <location>
        <begin position="1386"/>
        <end position="1406"/>
    </location>
</feature>
<dbReference type="Gene3D" id="1.10.472.80">
    <property type="entry name" value="Ypt/Rab-GAP domain of gyp1p, domain 3"/>
    <property type="match status" value="1"/>
</dbReference>
<dbReference type="VEuPathDB" id="PlasmoDB:PGSY75_0724000"/>
<evidence type="ECO:0000313" key="3">
    <source>
        <dbReference type="EMBL" id="KYO01378.1"/>
    </source>
</evidence>
<dbReference type="Proteomes" id="UP000076004">
    <property type="component" value="Unassembled WGS sequence"/>
</dbReference>
<feature type="transmembrane region" description="Helical" evidence="1">
    <location>
        <begin position="1462"/>
        <end position="1479"/>
    </location>
</feature>
<keyword evidence="3" id="KW-0808">Transferase</keyword>
<dbReference type="GO" id="GO:0031106">
    <property type="term" value="P:septin ring organization"/>
    <property type="evidence" value="ECO:0007669"/>
    <property type="project" value="TreeGrafter"/>
</dbReference>
<keyword evidence="1" id="KW-0472">Membrane</keyword>
<feature type="transmembrane region" description="Helical" evidence="1">
    <location>
        <begin position="1886"/>
        <end position="1906"/>
    </location>
</feature>
<dbReference type="VEuPathDB" id="PlasmoDB:PGABG01_0721900"/>
<dbReference type="PANTHER" id="PTHR21538:SF24">
    <property type="entry name" value="PH DOMAIN-CONTAINING PROTEIN"/>
    <property type="match status" value="1"/>
</dbReference>
<dbReference type="InterPro" id="IPR011009">
    <property type="entry name" value="Kinase-like_dom_sf"/>
</dbReference>
<keyword evidence="1" id="KW-1133">Transmembrane helix</keyword>
<dbReference type="SUPFAM" id="SSF56112">
    <property type="entry name" value="Protein kinase-like (PK-like)"/>
    <property type="match status" value="1"/>
</dbReference>
<dbReference type="EMBL" id="LVLB01000008">
    <property type="protein sequence ID" value="KYO01378.1"/>
    <property type="molecule type" value="Genomic_DNA"/>
</dbReference>
<organism evidence="3 4">
    <name type="scientific">Plasmodium gaboni</name>
    <dbReference type="NCBI Taxonomy" id="647221"/>
    <lineage>
        <taxon>Eukaryota</taxon>
        <taxon>Sar</taxon>
        <taxon>Alveolata</taxon>
        <taxon>Apicomplexa</taxon>
        <taxon>Aconoidasida</taxon>
        <taxon>Haemosporida</taxon>
        <taxon>Plasmodiidae</taxon>
        <taxon>Plasmodium</taxon>
        <taxon>Plasmodium (Laverania)</taxon>
    </lineage>
</organism>
<gene>
    <name evidence="3" type="ORF">PGSY75_0724000</name>
</gene>
<feature type="transmembrane region" description="Helical" evidence="1">
    <location>
        <begin position="1485"/>
        <end position="1503"/>
    </location>
</feature>
<dbReference type="PROSITE" id="PS50011">
    <property type="entry name" value="PROTEIN_KINASE_DOM"/>
    <property type="match status" value="1"/>
</dbReference>
<name>A0A151LQB8_9APIC</name>
<dbReference type="RefSeq" id="XP_018642582.1">
    <property type="nucleotide sequence ID" value="XM_018785081.1"/>
</dbReference>
<dbReference type="InterPro" id="IPR051364">
    <property type="entry name" value="Cytokinesis/Rho-signaling"/>
</dbReference>
<reference evidence="3 4" key="1">
    <citation type="journal article" date="2016" name="Nat. Commun.">
        <title>Genomes of cryptic chimpanzee Plasmodium species reveal key evolutionary events leading to human malaria.</title>
        <authorList>
            <person name="Sundararaman S.A."/>
            <person name="Plenderleith L.J."/>
            <person name="Liu W."/>
            <person name="Loy D.E."/>
            <person name="Learn G.H."/>
            <person name="Li Y."/>
            <person name="Shaw K.S."/>
            <person name="Ayouba A."/>
            <person name="Peeters M."/>
            <person name="Speede S."/>
            <person name="Shaw G.M."/>
            <person name="Bushman F.D."/>
            <person name="Brisson D."/>
            <person name="Rayner J.C."/>
            <person name="Sharp P.M."/>
            <person name="Hahn B.H."/>
        </authorList>
    </citation>
    <scope>NUCLEOTIDE SEQUENCE [LARGE SCALE GENOMIC DNA]</scope>
    <source>
        <strain evidence="3 4">SY75</strain>
    </source>
</reference>
<keyword evidence="3" id="KW-0418">Kinase</keyword>
<dbReference type="GO" id="GO:0000915">
    <property type="term" value="P:actomyosin contractile ring assembly"/>
    <property type="evidence" value="ECO:0007669"/>
    <property type="project" value="TreeGrafter"/>
</dbReference>
<comment type="caution">
    <text evidence="3">The sequence shown here is derived from an EMBL/GenBank/DDBJ whole genome shotgun (WGS) entry which is preliminary data.</text>
</comment>
<dbReference type="GO" id="GO:0004672">
    <property type="term" value="F:protein kinase activity"/>
    <property type="evidence" value="ECO:0007669"/>
    <property type="project" value="InterPro"/>
</dbReference>
<evidence type="ECO:0000259" key="2">
    <source>
        <dbReference type="PROSITE" id="PS50011"/>
    </source>
</evidence>
<evidence type="ECO:0000313" key="4">
    <source>
        <dbReference type="Proteomes" id="UP000076004"/>
    </source>
</evidence>
<feature type="domain" description="Protein kinase" evidence="2">
    <location>
        <begin position="1"/>
        <end position="420"/>
    </location>
</feature>
<proteinExistence type="predicted"/>
<keyword evidence="1" id="KW-0812">Transmembrane</keyword>
<dbReference type="KEGG" id="pgab:PGSY75_0724000"/>
<dbReference type="InterPro" id="IPR000719">
    <property type="entry name" value="Prot_kinase_dom"/>
</dbReference>
<dbReference type="GO" id="GO:0005826">
    <property type="term" value="C:actomyosin contractile ring"/>
    <property type="evidence" value="ECO:0007669"/>
    <property type="project" value="TreeGrafter"/>
</dbReference>
<dbReference type="GO" id="GO:0005524">
    <property type="term" value="F:ATP binding"/>
    <property type="evidence" value="ECO:0007669"/>
    <property type="project" value="InterPro"/>
</dbReference>
<dbReference type="PANTHER" id="PTHR21538">
    <property type="entry name" value="ANILLIN/RHOTEKIN RTKN"/>
    <property type="match status" value="1"/>
</dbReference>
<evidence type="ECO:0000256" key="1">
    <source>
        <dbReference type="SAM" id="Phobius"/>
    </source>
</evidence>
<protein>
    <submittedName>
        <fullName evidence="3">Putative Rab GTPase activator and protein kinase</fullName>
    </submittedName>
</protein>